<evidence type="ECO:0000313" key="2">
    <source>
        <dbReference type="Proteomes" id="UP001172386"/>
    </source>
</evidence>
<evidence type="ECO:0000313" key="1">
    <source>
        <dbReference type="EMBL" id="KAJ9659385.1"/>
    </source>
</evidence>
<accession>A0ACC3ACL0</accession>
<comment type="caution">
    <text evidence="1">The sequence shown here is derived from an EMBL/GenBank/DDBJ whole genome shotgun (WGS) entry which is preliminary data.</text>
</comment>
<sequence length="547" mass="61048">MASSSGNNPRDRIAACFGRLYVALSKLEVLAEVEPVMDPILASASKLDVALLETDEEEYEETALKVVSALRKAQLPDFNTLQQYLQQLDPTTLTIPFVFILSSLIDSTLSEQTSRTLPQLLLPEGKLWPEITRVLLTFDQVQVRYVGAQFHKIIDTVYTGAEQTGNFVPAIQLIENAILRLDHTSSTLTISHYYFVKLCLYARAYNEAANILNRPIYHIPTSEATKPLEKRLSKFVCSPHESTVAYINPQTGLSGRITSRVYLEYYFLSALCFLGMQNWEKAQEFLEVVLTTPTSQNVASLIQLEAYRKWLLVGLLIDGEGRELPRSVSTNAAKHIRALGKPYECVVDAFKSNNMDTLQAEINEGIQVWTDDGNYGLMTEVMAAFRKFSVLRLSKTYAALPIEEVARLTSPAPNDAAETLNYITMLITTGAVQAQLTPLSPKTQSASLGTLRFLPSTTTQKSEAEVERELAIKTAELQILSKHIQDYDHQLNVNKDYVEWLQKAKKARDQEKKAGDKSAASKPFGIPPGSGMGMGLDVDEEMMDDWN</sequence>
<gene>
    <name evidence="1" type="ORF">H2198_003114</name>
</gene>
<keyword evidence="2" id="KW-1185">Reference proteome</keyword>
<reference evidence="1" key="1">
    <citation type="submission" date="2022-10" db="EMBL/GenBank/DDBJ databases">
        <title>Culturing micro-colonial fungi from biological soil crusts in the Mojave desert and describing Neophaeococcomyces mojavensis, and introducing the new genera and species Taxawa tesnikishii.</title>
        <authorList>
            <person name="Kurbessoian T."/>
            <person name="Stajich J.E."/>
        </authorList>
    </citation>
    <scope>NUCLEOTIDE SEQUENCE</scope>
    <source>
        <strain evidence="1">JES_112</strain>
    </source>
</reference>
<organism evidence="1 2">
    <name type="scientific">Neophaeococcomyces mojaviensis</name>
    <dbReference type="NCBI Taxonomy" id="3383035"/>
    <lineage>
        <taxon>Eukaryota</taxon>
        <taxon>Fungi</taxon>
        <taxon>Dikarya</taxon>
        <taxon>Ascomycota</taxon>
        <taxon>Pezizomycotina</taxon>
        <taxon>Eurotiomycetes</taxon>
        <taxon>Chaetothyriomycetidae</taxon>
        <taxon>Chaetothyriales</taxon>
        <taxon>Chaetothyriales incertae sedis</taxon>
        <taxon>Neophaeococcomyces</taxon>
    </lineage>
</organism>
<dbReference type="EMBL" id="JAPDRQ010000040">
    <property type="protein sequence ID" value="KAJ9659385.1"/>
    <property type="molecule type" value="Genomic_DNA"/>
</dbReference>
<name>A0ACC3ACL0_9EURO</name>
<dbReference type="Proteomes" id="UP001172386">
    <property type="component" value="Unassembled WGS sequence"/>
</dbReference>
<protein>
    <submittedName>
        <fullName evidence="1">Uncharacterized protein</fullName>
    </submittedName>
</protein>
<proteinExistence type="predicted"/>